<evidence type="ECO:0000313" key="4">
    <source>
        <dbReference type="Proteomes" id="UP000249464"/>
    </source>
</evidence>
<sequence length="502" mass="55472">MPFMREKASSNELHGLMNDNSPMLSHGEDDGEDGYHHALPMHTNDDGADDPISSSTRGTMSCCSCGASSGLSLSRRSRDGLLSSSSSTGTGLRMFIFFFGLIAGLAVLFQYTKQPAWSFHSKTSSSGLNRIAQWGPAPGKDVQGVQEIFLGNQRVAQRILIRDKTDREGLGSQLNHIKGSMYVAILVGDRLFVTEWYSVLTFPSHSSRFSHVCRILAKALEATFVLGDSYSHHHYSTSDMINGPIFRDPVTARPPVYVPLGQTCALSDHLPYKKRQEVIRGWCLGDQNDRRPMQRVGYSLAKRNCSIIIDDVGRDFYSDLSLCYTDVLRERLGGIDDRRNTRPDGSGDAGALTVGIHVRWGDTAHSDNATEFRGSMPTASVNEIIHEAQKRFKRLDIRIAMESHNDHVLSGFEFDYTLIDSGDVMADLHALADNDLLLIGSSSFAVVVHMMAAPDGLTILDGNDRARKFPGTQRTFFGTFEAGFHPSMLDSLPQRFPELELA</sequence>
<accession>A0A2X0MD82</accession>
<proteinExistence type="predicted"/>
<keyword evidence="2" id="KW-0812">Transmembrane</keyword>
<dbReference type="EMBL" id="FQNC01000049">
    <property type="protein sequence ID" value="SGY82139.1"/>
    <property type="molecule type" value="Genomic_DNA"/>
</dbReference>
<keyword evidence="2" id="KW-0472">Membrane</keyword>
<evidence type="ECO:0000256" key="1">
    <source>
        <dbReference type="SAM" id="MobiDB-lite"/>
    </source>
</evidence>
<organism evidence="3 4">
    <name type="scientific">Microbotryum silenes-dioicae</name>
    <dbReference type="NCBI Taxonomy" id="796604"/>
    <lineage>
        <taxon>Eukaryota</taxon>
        <taxon>Fungi</taxon>
        <taxon>Dikarya</taxon>
        <taxon>Basidiomycota</taxon>
        <taxon>Pucciniomycotina</taxon>
        <taxon>Microbotryomycetes</taxon>
        <taxon>Microbotryales</taxon>
        <taxon>Microbotryaceae</taxon>
        <taxon>Microbotryum</taxon>
    </lineage>
</organism>
<feature type="region of interest" description="Disordered" evidence="1">
    <location>
        <begin position="1"/>
        <end position="55"/>
    </location>
</feature>
<feature type="transmembrane region" description="Helical" evidence="2">
    <location>
        <begin position="92"/>
        <end position="111"/>
    </location>
</feature>
<name>A0A2X0MD82_9BASI</name>
<reference evidence="3 4" key="1">
    <citation type="submission" date="2016-11" db="EMBL/GenBank/DDBJ databases">
        <authorList>
            <person name="Jaros S."/>
            <person name="Januszkiewicz K."/>
            <person name="Wedrychowicz H."/>
        </authorList>
    </citation>
    <scope>NUCLEOTIDE SEQUENCE [LARGE SCALE GENOMIC DNA]</scope>
</reference>
<dbReference type="Proteomes" id="UP000249464">
    <property type="component" value="Unassembled WGS sequence"/>
</dbReference>
<protein>
    <submittedName>
        <fullName evidence="3">BQ5605_C009g05547 protein</fullName>
    </submittedName>
</protein>
<keyword evidence="4" id="KW-1185">Reference proteome</keyword>
<evidence type="ECO:0000313" key="3">
    <source>
        <dbReference type="EMBL" id="SGY82139.1"/>
    </source>
</evidence>
<gene>
    <name evidence="3" type="primary">BQ5605_C009g05547</name>
    <name evidence="3" type="ORF">BQ5605_C009G05547</name>
</gene>
<evidence type="ECO:0000256" key="2">
    <source>
        <dbReference type="SAM" id="Phobius"/>
    </source>
</evidence>
<keyword evidence="2" id="KW-1133">Transmembrane helix</keyword>
<dbReference type="AlphaFoldDB" id="A0A2X0MD82"/>